<sequence>MSDWFTYSTPIVIVICLFLCLCRYTIQACLFRQNAADELPRYPRHGRFAGVPATRTVRAPVPRPSSEPVPVVVIGPDGRQITEPVPLDIIICQPPKYDDAIKMPQTSPPPYSYS</sequence>
<dbReference type="AlphaFoldDB" id="A0A914VNR1"/>
<evidence type="ECO:0000313" key="2">
    <source>
        <dbReference type="Proteomes" id="UP000887566"/>
    </source>
</evidence>
<name>A0A914VNR1_9BILA</name>
<dbReference type="WBParaSite" id="PSAMB.scaffold2233size24438.g17072.t1">
    <property type="protein sequence ID" value="PSAMB.scaffold2233size24438.g17072.t1"/>
    <property type="gene ID" value="PSAMB.scaffold2233size24438.g17072"/>
</dbReference>
<accession>A0A914VNR1</accession>
<proteinExistence type="predicted"/>
<organism evidence="2 3">
    <name type="scientific">Plectus sambesii</name>
    <dbReference type="NCBI Taxonomy" id="2011161"/>
    <lineage>
        <taxon>Eukaryota</taxon>
        <taxon>Metazoa</taxon>
        <taxon>Ecdysozoa</taxon>
        <taxon>Nematoda</taxon>
        <taxon>Chromadorea</taxon>
        <taxon>Plectida</taxon>
        <taxon>Plectina</taxon>
        <taxon>Plectoidea</taxon>
        <taxon>Plectidae</taxon>
        <taxon>Plectus</taxon>
    </lineage>
</organism>
<feature type="transmembrane region" description="Helical" evidence="1">
    <location>
        <begin position="6"/>
        <end position="26"/>
    </location>
</feature>
<protein>
    <submittedName>
        <fullName evidence="3">Secreted protein</fullName>
    </submittedName>
</protein>
<dbReference type="Proteomes" id="UP000887566">
    <property type="component" value="Unplaced"/>
</dbReference>
<keyword evidence="1" id="KW-0472">Membrane</keyword>
<keyword evidence="1" id="KW-0812">Transmembrane</keyword>
<evidence type="ECO:0000313" key="3">
    <source>
        <dbReference type="WBParaSite" id="PSAMB.scaffold2233size24438.g17072.t1"/>
    </source>
</evidence>
<keyword evidence="1" id="KW-1133">Transmembrane helix</keyword>
<keyword evidence="2" id="KW-1185">Reference proteome</keyword>
<evidence type="ECO:0000256" key="1">
    <source>
        <dbReference type="SAM" id="Phobius"/>
    </source>
</evidence>
<reference evidence="3" key="1">
    <citation type="submission" date="2022-11" db="UniProtKB">
        <authorList>
            <consortium name="WormBaseParasite"/>
        </authorList>
    </citation>
    <scope>IDENTIFICATION</scope>
</reference>